<dbReference type="GO" id="GO:0003723">
    <property type="term" value="F:RNA binding"/>
    <property type="evidence" value="ECO:0007669"/>
    <property type="project" value="UniProtKB-UniRule"/>
</dbReference>
<dbReference type="AlphaFoldDB" id="A0A9P4TV89"/>
<feature type="domain" description="K Homology" evidence="4">
    <location>
        <begin position="171"/>
        <end position="242"/>
    </location>
</feature>
<evidence type="ECO:0000313" key="6">
    <source>
        <dbReference type="Proteomes" id="UP000800235"/>
    </source>
</evidence>
<dbReference type="CDD" id="cd00105">
    <property type="entry name" value="KH-I"/>
    <property type="match status" value="1"/>
</dbReference>
<dbReference type="Pfam" id="PF00013">
    <property type="entry name" value="KH_1"/>
    <property type="match status" value="3"/>
</dbReference>
<feature type="region of interest" description="Disordered" evidence="3">
    <location>
        <begin position="470"/>
        <end position="535"/>
    </location>
</feature>
<keyword evidence="2" id="KW-0694">RNA-binding</keyword>
<keyword evidence="1" id="KW-0677">Repeat</keyword>
<dbReference type="Gene3D" id="3.30.1370.10">
    <property type="entry name" value="K Homology domain, type 1"/>
    <property type="match status" value="3"/>
</dbReference>
<dbReference type="OrthoDB" id="5204190at2759"/>
<feature type="region of interest" description="Disordered" evidence="3">
    <location>
        <begin position="73"/>
        <end position="172"/>
    </location>
</feature>
<name>A0A9P4TV89_9PEZI</name>
<sequence>MATPTDVQAILAALQASTQQSVTPPPSVAPSYNLPQPSSSGPVDLSNIRPVATGNVNFQETLARARAVAAEKGVAYDPNRPPPRQDPRLVGRTQQPAPYQRRSRSRSPPRRDQHFRENQNPYRDERRDDARRGGNAYSRERSRSPPARGRGTFSPQRERGYGGGAGGGRDEENQETIMIESNLVGLVIGRQGENLRRIEAESKTRIQFITGPTESGPERQCRITGPVRARMDAKREIYRIIDENGGSVTAQQAPASRSVSSAGGGGGGGGGGATKKQSSSSSNLPPLREGENSIQIMVPDRTVGLIIGRGGETIRDLQERSGCHINIVGENKSINGLRPVNLIGNDQASRLAKEFILEIVDSDTRNQDQQNASGSRPDTGNEGPPRAKQNYNQDPSKIAEKIYVPSDAVGMIIGKGGETIKDMQATTGCKINVTQASGADVEREIGLIGSREALEEAKAAIWEKVDQVKEKNNGGFGGGSGGRGGNRNNDNSGYGGGGDRNYSQQQPYQQQGQPQGIPPQAGAAAPGGGAEDPYAPYGGYANYVVMWQVAMAQQQGQNGAQPPQGGPPGA</sequence>
<feature type="compositionally biased region" description="Basic and acidic residues" evidence="3">
    <location>
        <begin position="109"/>
        <end position="143"/>
    </location>
</feature>
<evidence type="ECO:0000256" key="3">
    <source>
        <dbReference type="SAM" id="MobiDB-lite"/>
    </source>
</evidence>
<keyword evidence="6" id="KW-1185">Reference proteome</keyword>
<feature type="domain" description="K Homology" evidence="4">
    <location>
        <begin position="396"/>
        <end position="466"/>
    </location>
</feature>
<accession>A0A9P4TV89</accession>
<evidence type="ECO:0000256" key="2">
    <source>
        <dbReference type="PROSITE-ProRule" id="PRU00117"/>
    </source>
</evidence>
<dbReference type="InterPro" id="IPR004088">
    <property type="entry name" value="KH_dom_type_1"/>
</dbReference>
<comment type="caution">
    <text evidence="5">The sequence shown here is derived from an EMBL/GenBank/DDBJ whole genome shotgun (WGS) entry which is preliminary data.</text>
</comment>
<feature type="compositionally biased region" description="Gly residues" evidence="3">
    <location>
        <begin position="262"/>
        <end position="273"/>
    </location>
</feature>
<dbReference type="InterPro" id="IPR036612">
    <property type="entry name" value="KH_dom_type_1_sf"/>
</dbReference>
<proteinExistence type="predicted"/>
<feature type="region of interest" description="Disordered" evidence="3">
    <location>
        <begin position="362"/>
        <end position="397"/>
    </location>
</feature>
<dbReference type="Proteomes" id="UP000800235">
    <property type="component" value="Unassembled WGS sequence"/>
</dbReference>
<dbReference type="SMART" id="SM00322">
    <property type="entry name" value="KH"/>
    <property type="match status" value="3"/>
</dbReference>
<evidence type="ECO:0000256" key="1">
    <source>
        <dbReference type="ARBA" id="ARBA00022737"/>
    </source>
</evidence>
<feature type="compositionally biased region" description="Polar residues" evidence="3">
    <location>
        <begin position="367"/>
        <end position="378"/>
    </location>
</feature>
<reference evidence="5" key="1">
    <citation type="journal article" date="2020" name="Stud. Mycol.">
        <title>101 Dothideomycetes genomes: a test case for predicting lifestyles and emergence of pathogens.</title>
        <authorList>
            <person name="Haridas S."/>
            <person name="Albert R."/>
            <person name="Binder M."/>
            <person name="Bloem J."/>
            <person name="Labutti K."/>
            <person name="Salamov A."/>
            <person name="Andreopoulos B."/>
            <person name="Baker S."/>
            <person name="Barry K."/>
            <person name="Bills G."/>
            <person name="Bluhm B."/>
            <person name="Cannon C."/>
            <person name="Castanera R."/>
            <person name="Culley D."/>
            <person name="Daum C."/>
            <person name="Ezra D."/>
            <person name="Gonzalez J."/>
            <person name="Henrissat B."/>
            <person name="Kuo A."/>
            <person name="Liang C."/>
            <person name="Lipzen A."/>
            <person name="Lutzoni F."/>
            <person name="Magnuson J."/>
            <person name="Mondo S."/>
            <person name="Nolan M."/>
            <person name="Ohm R."/>
            <person name="Pangilinan J."/>
            <person name="Park H.-J."/>
            <person name="Ramirez L."/>
            <person name="Alfaro M."/>
            <person name="Sun H."/>
            <person name="Tritt A."/>
            <person name="Yoshinaga Y."/>
            <person name="Zwiers L.-H."/>
            <person name="Turgeon B."/>
            <person name="Goodwin S."/>
            <person name="Spatafora J."/>
            <person name="Crous P."/>
            <person name="Grigoriev I."/>
        </authorList>
    </citation>
    <scope>NUCLEOTIDE SEQUENCE</scope>
    <source>
        <strain evidence="5">CBS 130266</strain>
    </source>
</reference>
<organism evidence="5 6">
    <name type="scientific">Tothia fuscella</name>
    <dbReference type="NCBI Taxonomy" id="1048955"/>
    <lineage>
        <taxon>Eukaryota</taxon>
        <taxon>Fungi</taxon>
        <taxon>Dikarya</taxon>
        <taxon>Ascomycota</taxon>
        <taxon>Pezizomycotina</taxon>
        <taxon>Dothideomycetes</taxon>
        <taxon>Pleosporomycetidae</taxon>
        <taxon>Venturiales</taxon>
        <taxon>Cylindrosympodiaceae</taxon>
        <taxon>Tothia</taxon>
    </lineage>
</organism>
<dbReference type="EMBL" id="MU007075">
    <property type="protein sequence ID" value="KAF2424433.1"/>
    <property type="molecule type" value="Genomic_DNA"/>
</dbReference>
<dbReference type="PROSITE" id="PS50084">
    <property type="entry name" value="KH_TYPE_1"/>
    <property type="match status" value="3"/>
</dbReference>
<dbReference type="PANTHER" id="PTHR10288">
    <property type="entry name" value="KH DOMAIN CONTAINING RNA BINDING PROTEIN"/>
    <property type="match status" value="1"/>
</dbReference>
<feature type="domain" description="K Homology" evidence="4">
    <location>
        <begin position="290"/>
        <end position="361"/>
    </location>
</feature>
<dbReference type="SUPFAM" id="SSF54791">
    <property type="entry name" value="Eukaryotic type KH-domain (KH-domain type I)"/>
    <property type="match status" value="3"/>
</dbReference>
<gene>
    <name evidence="5" type="ORF">EJ08DRAFT_417501</name>
</gene>
<protein>
    <recommendedName>
        <fullName evidence="4">K Homology domain-containing protein</fullName>
    </recommendedName>
</protein>
<dbReference type="InterPro" id="IPR004087">
    <property type="entry name" value="KH_dom"/>
</dbReference>
<feature type="region of interest" description="Disordered" evidence="3">
    <location>
        <begin position="16"/>
        <end position="49"/>
    </location>
</feature>
<evidence type="ECO:0000259" key="4">
    <source>
        <dbReference type="SMART" id="SM00322"/>
    </source>
</evidence>
<feature type="compositionally biased region" description="Gly residues" evidence="3">
    <location>
        <begin position="474"/>
        <end position="485"/>
    </location>
</feature>
<evidence type="ECO:0000313" key="5">
    <source>
        <dbReference type="EMBL" id="KAF2424433.1"/>
    </source>
</evidence>
<feature type="compositionally biased region" description="Low complexity" evidence="3">
    <location>
        <begin position="500"/>
        <end position="524"/>
    </location>
</feature>
<feature type="region of interest" description="Disordered" evidence="3">
    <location>
        <begin position="248"/>
        <end position="295"/>
    </location>
</feature>